<feature type="region of interest" description="Disordered" evidence="1">
    <location>
        <begin position="211"/>
        <end position="242"/>
    </location>
</feature>
<protein>
    <submittedName>
        <fullName evidence="2">Uncharacterized protein</fullName>
    </submittedName>
</protein>
<accession>A0A1I7D6E3</accession>
<sequence length="242" mass="26565">MAHPIPDCSVEGCRFREVPRQGVCVEHGGVKEEPPRYGPAPLDHMRLCGARRRDGGLCRQPPIRGAATCRLHGGSAPQVRRRAAERVVEARAVALARQYGVPRDVSPIQALTEELARTQGHVDWLAAQLDHRNDPQWLGVYQAERAHLAKLAQAMAPLMEKAEQQRAVLSERIIDQLELALTGILGELGHDPSSDAVRAVVARHLRTVLDPTATLPDPRGGEPVPLDGEVHDDQRRPEPVAF</sequence>
<organism evidence="2 3">
    <name type="scientific">Geodermatophilus amargosae</name>
    <dbReference type="NCBI Taxonomy" id="1296565"/>
    <lineage>
        <taxon>Bacteria</taxon>
        <taxon>Bacillati</taxon>
        <taxon>Actinomycetota</taxon>
        <taxon>Actinomycetes</taxon>
        <taxon>Geodermatophilales</taxon>
        <taxon>Geodermatophilaceae</taxon>
        <taxon>Geodermatophilus</taxon>
    </lineage>
</organism>
<dbReference type="EMBL" id="FPBA01000035">
    <property type="protein sequence ID" value="SFU07144.1"/>
    <property type="molecule type" value="Genomic_DNA"/>
</dbReference>
<proteinExistence type="predicted"/>
<name>A0A1I7D6E3_9ACTN</name>
<reference evidence="3" key="1">
    <citation type="submission" date="2016-10" db="EMBL/GenBank/DDBJ databases">
        <authorList>
            <person name="Varghese N."/>
            <person name="Submissions S."/>
        </authorList>
    </citation>
    <scope>NUCLEOTIDE SEQUENCE [LARGE SCALE GENOMIC DNA]</scope>
    <source>
        <strain evidence="3">DSM 46136</strain>
    </source>
</reference>
<dbReference type="RefSeq" id="WP_093584523.1">
    <property type="nucleotide sequence ID" value="NZ_FPBA01000035.1"/>
</dbReference>
<dbReference type="OrthoDB" id="5183745at2"/>
<evidence type="ECO:0000313" key="3">
    <source>
        <dbReference type="Proteomes" id="UP000199546"/>
    </source>
</evidence>
<dbReference type="NCBIfam" id="NF041373">
    <property type="entry name" value="HGG_STG"/>
    <property type="match status" value="1"/>
</dbReference>
<keyword evidence="3" id="KW-1185">Reference proteome</keyword>
<evidence type="ECO:0000313" key="2">
    <source>
        <dbReference type="EMBL" id="SFU07144.1"/>
    </source>
</evidence>
<gene>
    <name evidence="2" type="ORF">SAMN05660657_05356</name>
</gene>
<dbReference type="Proteomes" id="UP000199546">
    <property type="component" value="Unassembled WGS sequence"/>
</dbReference>
<feature type="compositionally biased region" description="Basic and acidic residues" evidence="1">
    <location>
        <begin position="228"/>
        <end position="242"/>
    </location>
</feature>
<dbReference type="AlphaFoldDB" id="A0A1I7D6E3"/>
<evidence type="ECO:0000256" key="1">
    <source>
        <dbReference type="SAM" id="MobiDB-lite"/>
    </source>
</evidence>
<dbReference type="InterPro" id="IPR047675">
    <property type="entry name" value="Putative_zinc-bd"/>
</dbReference>